<dbReference type="FunFam" id="2.40.110.10:FF:000001">
    <property type="entry name" value="Acyl-CoA dehydrogenase, mitochondrial"/>
    <property type="match status" value="1"/>
</dbReference>
<dbReference type="InterPro" id="IPR015590">
    <property type="entry name" value="Aldehyde_DH_dom"/>
</dbReference>
<evidence type="ECO:0000256" key="5">
    <source>
        <dbReference type="ARBA" id="ARBA00022456"/>
    </source>
</evidence>
<evidence type="ECO:0000259" key="11">
    <source>
        <dbReference type="Pfam" id="PF00171"/>
    </source>
</evidence>
<evidence type="ECO:0000256" key="10">
    <source>
        <dbReference type="SAM" id="MobiDB-lite"/>
    </source>
</evidence>
<dbReference type="InterPro" id="IPR009075">
    <property type="entry name" value="AcylCo_DH/oxidase_C"/>
</dbReference>
<dbReference type="PROSITE" id="PS00072">
    <property type="entry name" value="ACYL_COA_DH_1"/>
    <property type="match status" value="1"/>
</dbReference>
<dbReference type="InterPro" id="IPR036250">
    <property type="entry name" value="AcylCo_DH-like_C"/>
</dbReference>
<dbReference type="FunFam" id="3.40.605.10:FF:000003">
    <property type="entry name" value="Methylmalonate-semialdehyde dehydrogenase [acylating]"/>
    <property type="match status" value="1"/>
</dbReference>
<dbReference type="SUPFAM" id="SSF47203">
    <property type="entry name" value="Acyl-CoA dehydrogenase C-terminal domain-like"/>
    <property type="match status" value="1"/>
</dbReference>
<comment type="cofactor">
    <cofactor evidence="1">
        <name>FAD</name>
        <dbReference type="ChEBI" id="CHEBI:57692"/>
    </cofactor>
</comment>
<dbReference type="NCBIfam" id="TIGR01722">
    <property type="entry name" value="MMSDH"/>
    <property type="match status" value="1"/>
</dbReference>
<dbReference type="AlphaFoldDB" id="A0A1Z1WR41"/>
<dbReference type="Gene3D" id="1.20.140.10">
    <property type="entry name" value="Butyryl-CoA Dehydrogenase, subunit A, domain 3"/>
    <property type="match status" value="1"/>
</dbReference>
<evidence type="ECO:0000259" key="13">
    <source>
        <dbReference type="Pfam" id="PF02770"/>
    </source>
</evidence>
<dbReference type="STRING" id="67267.GCA_000716675_00377"/>
<dbReference type="Gene3D" id="3.40.605.10">
    <property type="entry name" value="Aldehyde Dehydrogenase, Chain A, domain 1"/>
    <property type="match status" value="1"/>
</dbReference>
<feature type="compositionally biased region" description="Basic and acidic residues" evidence="10">
    <location>
        <begin position="497"/>
        <end position="506"/>
    </location>
</feature>
<dbReference type="FunFam" id="1.20.140.10:FF:000001">
    <property type="entry name" value="Acyl-CoA dehydrogenase"/>
    <property type="match status" value="1"/>
</dbReference>
<dbReference type="GO" id="GO:0003995">
    <property type="term" value="F:acyl-CoA dehydrogenase activity"/>
    <property type="evidence" value="ECO:0007669"/>
    <property type="project" value="InterPro"/>
</dbReference>
<feature type="compositionally biased region" description="Low complexity" evidence="10">
    <location>
        <begin position="444"/>
        <end position="474"/>
    </location>
</feature>
<dbReference type="InterPro" id="IPR016163">
    <property type="entry name" value="Ald_DH_C"/>
</dbReference>
<keyword evidence="7" id="KW-0274">FAD</keyword>
<keyword evidence="9" id="KW-0520">NAD</keyword>
<accession>A0A1Z1WR41</accession>
<keyword evidence="6" id="KW-0285">Flavoprotein</keyword>
<comment type="pathway">
    <text evidence="2">Amino-acid degradation; L-valine degradation.</text>
</comment>
<dbReference type="InterPro" id="IPR006089">
    <property type="entry name" value="Acyl-CoA_DH_CS"/>
</dbReference>
<dbReference type="Pfam" id="PF00171">
    <property type="entry name" value="Aldedh"/>
    <property type="match status" value="1"/>
</dbReference>
<comment type="similarity">
    <text evidence="3">Belongs to the acyl-CoA dehydrogenase family.</text>
</comment>
<proteinExistence type="inferred from homology"/>
<evidence type="ECO:0000313" key="15">
    <source>
        <dbReference type="Proteomes" id="UP000195880"/>
    </source>
</evidence>
<dbReference type="PROSITE" id="PS00073">
    <property type="entry name" value="ACYL_COA_DH_2"/>
    <property type="match status" value="1"/>
</dbReference>
<feature type="domain" description="Acyl-CoA oxidase/dehydrogenase middle" evidence="13">
    <location>
        <begin position="625"/>
        <end position="718"/>
    </location>
</feature>
<evidence type="ECO:0000256" key="1">
    <source>
        <dbReference type="ARBA" id="ARBA00001974"/>
    </source>
</evidence>
<protein>
    <recommendedName>
        <fullName evidence="4">methylmalonate-semialdehyde dehydrogenase (CoA acylating)</fullName>
        <ecNumber evidence="4">1.2.1.27</ecNumber>
    </recommendedName>
</protein>
<dbReference type="PROSITE" id="PS00070">
    <property type="entry name" value="ALDEHYDE_DEHYDR_CYS"/>
    <property type="match status" value="1"/>
</dbReference>
<dbReference type="PANTHER" id="PTHR43866">
    <property type="entry name" value="MALONATE-SEMIALDEHYDE DEHYDROGENASE"/>
    <property type="match status" value="1"/>
</dbReference>
<dbReference type="SUPFAM" id="SSF53720">
    <property type="entry name" value="ALDH-like"/>
    <property type="match status" value="1"/>
</dbReference>
<evidence type="ECO:0000256" key="3">
    <source>
        <dbReference type="ARBA" id="ARBA00009347"/>
    </source>
</evidence>
<dbReference type="KEGG" id="salf:SMD44_08361"/>
<organism evidence="14 15">
    <name type="scientific">Streptomyces alboflavus</name>
    <dbReference type="NCBI Taxonomy" id="67267"/>
    <lineage>
        <taxon>Bacteria</taxon>
        <taxon>Bacillati</taxon>
        <taxon>Actinomycetota</taxon>
        <taxon>Actinomycetes</taxon>
        <taxon>Kitasatosporales</taxon>
        <taxon>Streptomycetaceae</taxon>
        <taxon>Streptomyces</taxon>
    </lineage>
</organism>
<dbReference type="InterPro" id="IPR016160">
    <property type="entry name" value="Ald_DH_CS_CYS"/>
</dbReference>
<evidence type="ECO:0000313" key="14">
    <source>
        <dbReference type="EMBL" id="ARX88874.1"/>
    </source>
</evidence>
<sequence>MVRELTHFIGGKHIPGTSGAQADVYDPNTGEIQARVPLANRAETEAAIADAAEAQREWGEWNPQRRARVLMRFLRIVEGERESLARLLSAEHGKTVADAHGDLQRGLEVVEFAAGIPHLLKGEFTDNAGTGIDVHSLRRPIGVVAGITPFNFPAMIPLWKAAPAIACGNSFILKPSERDPSVPLRLAELFLEAGLPPGVLNVVNGGKETVDTLLEDPRVEALGFVGSTPIAAHIYATAAAHGKRAQCFGGAKNHMIVMPDADLDQAVDALIGAGYGSAGERCMAISVAVPVGESTADALVARLKDRIGALRIGRSDDPEADFGPLVSRDALDRVRSYVDIGVEEGAELVVDGRDFTLPGHEGGFFAGASLFDRVTPDMRIYQEEIFGPVLSVVRAADYEEALRLPSEHPYGNGVALFTRDGDTARDFTRRVDTGMVGVNVPIRSPSRTTPSAAGSAPASATSTSTGRTPSASTPAPRPSPRAGPPGPRKARASPSRRCGDRHDQLTAHRGPARHRRDHPRLRPGTPRPARPRLGPGEALPGGGAAQGRRPRPRRDVRRRGRGRLRAHPRRRRPRLRGPRLRLPLHRGLPLHPQHGRLDDRPVRRDEAQRARWLGSLTSMDWLGSYCLTEPGAGSDAAALSTRAERDGDAYVLTGVKQFISGAGASHVYIVMARTGDSGPGGVSAFVVERDDPGLSFGPNEQKMGWNAQPTRQVILDGVRLSADRLLGGEGNGFRIAMNGLNGGRLGIAACSLGGARSALDRSLGHLAGREAFGARLLDAQALQFKLADMATELTAARALVRQAAQALDAGDPQAPQLCAMAKQFATDTGHSVADRALQLHGGYGYLTEYGIEKLVRDLRVHRILEGTNEIMRLIVARGLTGALR</sequence>
<dbReference type="InterPro" id="IPR016162">
    <property type="entry name" value="Ald_DH_N"/>
</dbReference>
<dbReference type="Pfam" id="PF00441">
    <property type="entry name" value="Acyl-CoA_dh_1"/>
    <property type="match status" value="1"/>
</dbReference>
<evidence type="ECO:0000256" key="7">
    <source>
        <dbReference type="ARBA" id="ARBA00022827"/>
    </source>
</evidence>
<dbReference type="PANTHER" id="PTHR43866:SF4">
    <property type="entry name" value="MALONATE-SEMIALDEHYDE DEHYDROGENASE"/>
    <property type="match status" value="1"/>
</dbReference>
<reference evidence="14 15" key="1">
    <citation type="submission" date="2017-05" db="EMBL/GenBank/DDBJ databases">
        <title>Streptomyces alboflavus Genome sequencing and assembly.</title>
        <authorList>
            <person name="Wang Y."/>
            <person name="Du B."/>
            <person name="Ding Y."/>
            <person name="Liu H."/>
            <person name="Hou Q."/>
            <person name="Liu K."/>
            <person name="Wang C."/>
            <person name="Yao L."/>
        </authorList>
    </citation>
    <scope>NUCLEOTIDE SEQUENCE [LARGE SCALE GENOMIC DNA]</scope>
    <source>
        <strain evidence="14 15">MDJK44</strain>
    </source>
</reference>
<dbReference type="Pfam" id="PF02770">
    <property type="entry name" value="Acyl-CoA_dh_M"/>
    <property type="match status" value="1"/>
</dbReference>
<evidence type="ECO:0000256" key="6">
    <source>
        <dbReference type="ARBA" id="ARBA00022630"/>
    </source>
</evidence>
<keyword evidence="8" id="KW-0560">Oxidoreductase</keyword>
<dbReference type="eggNOG" id="COG1012">
    <property type="taxonomic scope" value="Bacteria"/>
</dbReference>
<dbReference type="Gene3D" id="2.40.110.10">
    <property type="entry name" value="Butyryl-CoA Dehydrogenase, subunit A, domain 2"/>
    <property type="match status" value="1"/>
</dbReference>
<name>A0A1Z1WR41_9ACTN</name>
<dbReference type="Gene3D" id="3.40.309.10">
    <property type="entry name" value="Aldehyde Dehydrogenase, Chain A, domain 2"/>
    <property type="match status" value="1"/>
</dbReference>
<dbReference type="GO" id="GO:0004491">
    <property type="term" value="F:methylmalonate-semialdehyde dehydrogenase (acylating, NAD) activity"/>
    <property type="evidence" value="ECO:0007669"/>
    <property type="project" value="UniProtKB-EC"/>
</dbReference>
<dbReference type="GO" id="GO:0006210">
    <property type="term" value="P:thymine catabolic process"/>
    <property type="evidence" value="ECO:0007669"/>
    <property type="project" value="TreeGrafter"/>
</dbReference>
<feature type="compositionally biased region" description="Basic residues" evidence="10">
    <location>
        <begin position="548"/>
        <end position="579"/>
    </location>
</feature>
<keyword evidence="15" id="KW-1185">Reference proteome</keyword>
<dbReference type="GO" id="GO:0006574">
    <property type="term" value="P:L-valine catabolic process"/>
    <property type="evidence" value="ECO:0007669"/>
    <property type="project" value="TreeGrafter"/>
</dbReference>
<evidence type="ECO:0000256" key="2">
    <source>
        <dbReference type="ARBA" id="ARBA00005109"/>
    </source>
</evidence>
<keyword evidence="5" id="KW-0101">Branched-chain amino acid catabolism</keyword>
<dbReference type="InterPro" id="IPR016161">
    <property type="entry name" value="Ald_DH/histidinol_DH"/>
</dbReference>
<dbReference type="CDD" id="cd07085">
    <property type="entry name" value="ALDH_F6_MMSDH"/>
    <property type="match status" value="1"/>
</dbReference>
<gene>
    <name evidence="14" type="primary">mmsA</name>
    <name evidence="14" type="ORF">SMD44_08361</name>
</gene>
<feature type="region of interest" description="Disordered" evidence="10">
    <location>
        <begin position="438"/>
        <end position="579"/>
    </location>
</feature>
<dbReference type="InterPro" id="IPR010061">
    <property type="entry name" value="MeMal-semiAld_DH"/>
</dbReference>
<dbReference type="EC" id="1.2.1.27" evidence="4"/>
<dbReference type="InterPro" id="IPR046373">
    <property type="entry name" value="Acyl-CoA_Oxase/DH_mid-dom_sf"/>
</dbReference>
<dbReference type="InterPro" id="IPR009100">
    <property type="entry name" value="AcylCoA_DH/oxidase_NM_dom_sf"/>
</dbReference>
<feature type="domain" description="Acyl-CoA dehydrogenase/oxidase C-terminal" evidence="12">
    <location>
        <begin position="730"/>
        <end position="879"/>
    </location>
</feature>
<dbReference type="EMBL" id="CP021748">
    <property type="protein sequence ID" value="ARX88874.1"/>
    <property type="molecule type" value="Genomic_DNA"/>
</dbReference>
<evidence type="ECO:0000256" key="9">
    <source>
        <dbReference type="ARBA" id="ARBA00023027"/>
    </source>
</evidence>
<dbReference type="FunFam" id="3.40.309.10:FF:000002">
    <property type="entry name" value="Methylmalonate-semialdehyde dehydrogenase (Acylating)"/>
    <property type="match status" value="1"/>
</dbReference>
<feature type="domain" description="Aldehyde dehydrogenase" evidence="11">
    <location>
        <begin position="18"/>
        <end position="447"/>
    </location>
</feature>
<evidence type="ECO:0000256" key="4">
    <source>
        <dbReference type="ARBA" id="ARBA00013048"/>
    </source>
</evidence>
<evidence type="ECO:0000259" key="12">
    <source>
        <dbReference type="Pfam" id="PF00441"/>
    </source>
</evidence>
<dbReference type="InterPro" id="IPR006091">
    <property type="entry name" value="Acyl-CoA_Oxase/DH_mid-dom"/>
</dbReference>
<feature type="compositionally biased region" description="Basic residues" evidence="10">
    <location>
        <begin position="510"/>
        <end position="521"/>
    </location>
</feature>
<dbReference type="Proteomes" id="UP000195880">
    <property type="component" value="Chromosome"/>
</dbReference>
<evidence type="ECO:0000256" key="8">
    <source>
        <dbReference type="ARBA" id="ARBA00023002"/>
    </source>
</evidence>
<dbReference type="SUPFAM" id="SSF56645">
    <property type="entry name" value="Acyl-CoA dehydrogenase NM domain-like"/>
    <property type="match status" value="1"/>
</dbReference>
<feature type="compositionally biased region" description="Pro residues" evidence="10">
    <location>
        <begin position="475"/>
        <end position="487"/>
    </location>
</feature>